<feature type="domain" description="PiggyBac transposable element-derived protein" evidence="1">
    <location>
        <begin position="5"/>
        <end position="71"/>
    </location>
</feature>
<sequence>DQKIEYFKLFNSDNIVEKITAYTNIYIDTVASNYKKYDVDAKHIDEREIRAMIGLLIIAGARRSNHQNLEDFIPLAEKLCKSELTLVGTLRNNKKELRSDPVNVEDSLTRRNKNKNVFAISSMHFDDAVDSHTGEDRQPEIIIPFNITVLDKMLLDIAGINSQVIFSFNKPDTTLIRRKFLREISLHLVKPQIYKRTNDQRNPRYLCVKAVRISKVDPVPSTP</sequence>
<evidence type="ECO:0000313" key="2">
    <source>
        <dbReference type="EMBL" id="KAF2890067.1"/>
    </source>
</evidence>
<proteinExistence type="predicted"/>
<keyword evidence="3" id="KW-1185">Reference proteome</keyword>
<dbReference type="OrthoDB" id="6620340at2759"/>
<dbReference type="EMBL" id="VTPC01058848">
    <property type="protein sequence ID" value="KAF2890067.1"/>
    <property type="molecule type" value="Genomic_DNA"/>
</dbReference>
<dbReference type="AlphaFoldDB" id="A0A8K0G695"/>
<evidence type="ECO:0000313" key="3">
    <source>
        <dbReference type="Proteomes" id="UP000801492"/>
    </source>
</evidence>
<reference evidence="2" key="1">
    <citation type="submission" date="2019-08" db="EMBL/GenBank/DDBJ databases">
        <title>The genome of the North American firefly Photinus pyralis.</title>
        <authorList>
            <consortium name="Photinus pyralis genome working group"/>
            <person name="Fallon T.R."/>
            <person name="Sander Lower S.E."/>
            <person name="Weng J.-K."/>
        </authorList>
    </citation>
    <scope>NUCLEOTIDE SEQUENCE</scope>
    <source>
        <strain evidence="2">TRF0915ILg1</strain>
        <tissue evidence="2">Whole body</tissue>
    </source>
</reference>
<gene>
    <name evidence="2" type="ORF">ILUMI_16106</name>
</gene>
<protein>
    <recommendedName>
        <fullName evidence="1">PiggyBac transposable element-derived protein domain-containing protein</fullName>
    </recommendedName>
</protein>
<dbReference type="Proteomes" id="UP000801492">
    <property type="component" value="Unassembled WGS sequence"/>
</dbReference>
<name>A0A8K0G695_IGNLU</name>
<dbReference type="InterPro" id="IPR029526">
    <property type="entry name" value="PGBD"/>
</dbReference>
<evidence type="ECO:0000259" key="1">
    <source>
        <dbReference type="Pfam" id="PF13843"/>
    </source>
</evidence>
<dbReference type="Pfam" id="PF13843">
    <property type="entry name" value="DDE_Tnp_1_7"/>
    <property type="match status" value="1"/>
</dbReference>
<organism evidence="2 3">
    <name type="scientific">Ignelater luminosus</name>
    <name type="common">Cucubano</name>
    <name type="synonym">Pyrophorus luminosus</name>
    <dbReference type="NCBI Taxonomy" id="2038154"/>
    <lineage>
        <taxon>Eukaryota</taxon>
        <taxon>Metazoa</taxon>
        <taxon>Ecdysozoa</taxon>
        <taxon>Arthropoda</taxon>
        <taxon>Hexapoda</taxon>
        <taxon>Insecta</taxon>
        <taxon>Pterygota</taxon>
        <taxon>Neoptera</taxon>
        <taxon>Endopterygota</taxon>
        <taxon>Coleoptera</taxon>
        <taxon>Polyphaga</taxon>
        <taxon>Elateriformia</taxon>
        <taxon>Elateroidea</taxon>
        <taxon>Elateridae</taxon>
        <taxon>Agrypninae</taxon>
        <taxon>Pyrophorini</taxon>
        <taxon>Ignelater</taxon>
    </lineage>
</organism>
<comment type="caution">
    <text evidence="2">The sequence shown here is derived from an EMBL/GenBank/DDBJ whole genome shotgun (WGS) entry which is preliminary data.</text>
</comment>
<accession>A0A8K0G695</accession>
<feature type="non-terminal residue" evidence="2">
    <location>
        <position position="223"/>
    </location>
</feature>